<evidence type="ECO:0000256" key="7">
    <source>
        <dbReference type="PIRNR" id="PIRNR000077"/>
    </source>
</evidence>
<dbReference type="RefSeq" id="WP_212515942.1">
    <property type="nucleotide sequence ID" value="NZ_JAGSOH010000001.1"/>
</dbReference>
<protein>
    <recommendedName>
        <fullName evidence="6 7">Thioredoxin</fullName>
    </recommendedName>
</protein>
<gene>
    <name evidence="11" type="primary">trxA</name>
    <name evidence="11" type="ORF">KDK95_00625</name>
</gene>
<evidence type="ECO:0000259" key="10">
    <source>
        <dbReference type="PROSITE" id="PS51352"/>
    </source>
</evidence>
<dbReference type="CDD" id="cd02947">
    <property type="entry name" value="TRX_family"/>
    <property type="match status" value="1"/>
</dbReference>
<feature type="site" description="Deprotonates C-terminal active site Cys" evidence="8">
    <location>
        <position position="26"/>
    </location>
</feature>
<dbReference type="Pfam" id="PF00085">
    <property type="entry name" value="Thioredoxin"/>
    <property type="match status" value="1"/>
</dbReference>
<name>A0A941E292_9ACTN</name>
<comment type="caution">
    <text evidence="11">The sequence shown here is derived from an EMBL/GenBank/DDBJ whole genome shotgun (WGS) entry which is preliminary data.</text>
</comment>
<evidence type="ECO:0000256" key="6">
    <source>
        <dbReference type="NCBIfam" id="TIGR01068"/>
    </source>
</evidence>
<sequence length="108" mass="11971">MSALKQVTDATFDEEVLKSGKPVLVDFWAEWCGPCRMIAPILEQIAAEHGEKLEIVKLNTDENPETATRYGVLNIPMLNVYVKGEVAKTIVGAKPKRALLKDLEDFIG</sequence>
<dbReference type="InterPro" id="IPR036249">
    <property type="entry name" value="Thioredoxin-like_sf"/>
</dbReference>
<feature type="domain" description="Thioredoxin" evidence="10">
    <location>
        <begin position="1"/>
        <end position="108"/>
    </location>
</feature>
<dbReference type="GO" id="GO:0015035">
    <property type="term" value="F:protein-disulfide reductase activity"/>
    <property type="evidence" value="ECO:0007669"/>
    <property type="project" value="UniProtKB-UniRule"/>
</dbReference>
<evidence type="ECO:0000256" key="5">
    <source>
        <dbReference type="ARBA" id="ARBA00023284"/>
    </source>
</evidence>
<dbReference type="PROSITE" id="PS51352">
    <property type="entry name" value="THIOREDOXIN_2"/>
    <property type="match status" value="1"/>
</dbReference>
<dbReference type="PIRSF" id="PIRSF000077">
    <property type="entry name" value="Thioredoxin"/>
    <property type="match status" value="1"/>
</dbReference>
<evidence type="ECO:0000256" key="4">
    <source>
        <dbReference type="ARBA" id="ARBA00023157"/>
    </source>
</evidence>
<dbReference type="Proteomes" id="UP000676325">
    <property type="component" value="Unassembled WGS sequence"/>
</dbReference>
<dbReference type="PROSITE" id="PS00194">
    <property type="entry name" value="THIOREDOXIN_1"/>
    <property type="match status" value="1"/>
</dbReference>
<dbReference type="AlphaFoldDB" id="A0A941E292"/>
<evidence type="ECO:0000313" key="11">
    <source>
        <dbReference type="EMBL" id="MBR7824795.1"/>
    </source>
</evidence>
<dbReference type="InterPro" id="IPR017937">
    <property type="entry name" value="Thioredoxin_CS"/>
</dbReference>
<feature type="disulfide bond" description="Redox-active" evidence="9">
    <location>
        <begin position="32"/>
        <end position="35"/>
    </location>
</feature>
<evidence type="ECO:0000256" key="9">
    <source>
        <dbReference type="PIRSR" id="PIRSR000077-4"/>
    </source>
</evidence>
<accession>A0A941E292</accession>
<evidence type="ECO:0000256" key="1">
    <source>
        <dbReference type="ARBA" id="ARBA00008987"/>
    </source>
</evidence>
<dbReference type="PANTHER" id="PTHR45663">
    <property type="entry name" value="GEO12009P1"/>
    <property type="match status" value="1"/>
</dbReference>
<dbReference type="SUPFAM" id="SSF52833">
    <property type="entry name" value="Thioredoxin-like"/>
    <property type="match status" value="1"/>
</dbReference>
<evidence type="ECO:0000313" key="12">
    <source>
        <dbReference type="Proteomes" id="UP000676325"/>
    </source>
</evidence>
<dbReference type="NCBIfam" id="TIGR01068">
    <property type="entry name" value="thioredoxin"/>
    <property type="match status" value="1"/>
</dbReference>
<evidence type="ECO:0000256" key="8">
    <source>
        <dbReference type="PIRSR" id="PIRSR000077-1"/>
    </source>
</evidence>
<reference evidence="11" key="1">
    <citation type="submission" date="2021-04" db="EMBL/GenBank/DDBJ databases">
        <title>Genome based classification of Actinospica acidithermotolerans sp. nov., an actinobacterium isolated from an Indonesian hot spring.</title>
        <authorList>
            <person name="Kusuma A.B."/>
            <person name="Putra K.E."/>
            <person name="Nafisah S."/>
            <person name="Loh J."/>
            <person name="Nouioui I."/>
            <person name="Goodfellow M."/>
        </authorList>
    </citation>
    <scope>NUCLEOTIDE SEQUENCE</scope>
    <source>
        <strain evidence="11">MGRD01-02</strain>
    </source>
</reference>
<proteinExistence type="inferred from homology"/>
<feature type="active site" description="Nucleophile" evidence="8">
    <location>
        <position position="35"/>
    </location>
</feature>
<dbReference type="Gene3D" id="3.40.30.10">
    <property type="entry name" value="Glutaredoxin"/>
    <property type="match status" value="1"/>
</dbReference>
<comment type="similarity">
    <text evidence="1 7">Belongs to the thioredoxin family.</text>
</comment>
<dbReference type="PRINTS" id="PR00421">
    <property type="entry name" value="THIOREDOXIN"/>
</dbReference>
<keyword evidence="2" id="KW-0813">Transport</keyword>
<dbReference type="GO" id="GO:0045454">
    <property type="term" value="P:cell redox homeostasis"/>
    <property type="evidence" value="ECO:0007669"/>
    <property type="project" value="TreeGrafter"/>
</dbReference>
<keyword evidence="12" id="KW-1185">Reference proteome</keyword>
<feature type="site" description="Contributes to redox potential value" evidence="8">
    <location>
        <position position="33"/>
    </location>
</feature>
<evidence type="ECO:0000256" key="2">
    <source>
        <dbReference type="ARBA" id="ARBA00022448"/>
    </source>
</evidence>
<dbReference type="GO" id="GO:0005829">
    <property type="term" value="C:cytosol"/>
    <property type="evidence" value="ECO:0007669"/>
    <property type="project" value="TreeGrafter"/>
</dbReference>
<keyword evidence="4 9" id="KW-1015">Disulfide bond</keyword>
<dbReference type="InterPro" id="IPR013766">
    <property type="entry name" value="Thioredoxin_domain"/>
</dbReference>
<feature type="active site" description="Nucleophile" evidence="8">
    <location>
        <position position="32"/>
    </location>
</feature>
<feature type="site" description="Contributes to redox potential value" evidence="8">
    <location>
        <position position="34"/>
    </location>
</feature>
<keyword evidence="3" id="KW-0249">Electron transport</keyword>
<dbReference type="InterPro" id="IPR005746">
    <property type="entry name" value="Thioredoxin"/>
</dbReference>
<keyword evidence="5 9" id="KW-0676">Redox-active center</keyword>
<dbReference type="EMBL" id="JAGSOH010000001">
    <property type="protein sequence ID" value="MBR7824795.1"/>
    <property type="molecule type" value="Genomic_DNA"/>
</dbReference>
<dbReference type="PANTHER" id="PTHR45663:SF11">
    <property type="entry name" value="GEO12009P1"/>
    <property type="match status" value="1"/>
</dbReference>
<evidence type="ECO:0000256" key="3">
    <source>
        <dbReference type="ARBA" id="ARBA00022982"/>
    </source>
</evidence>
<organism evidence="11 12">
    <name type="scientific">Actinospica acidithermotolerans</name>
    <dbReference type="NCBI Taxonomy" id="2828514"/>
    <lineage>
        <taxon>Bacteria</taxon>
        <taxon>Bacillati</taxon>
        <taxon>Actinomycetota</taxon>
        <taxon>Actinomycetes</taxon>
        <taxon>Catenulisporales</taxon>
        <taxon>Actinospicaceae</taxon>
        <taxon>Actinospica</taxon>
    </lineage>
</organism>
<dbReference type="FunFam" id="3.40.30.10:FF:000001">
    <property type="entry name" value="Thioredoxin"/>
    <property type="match status" value="1"/>
</dbReference>